<feature type="transmembrane region" description="Helical" evidence="1">
    <location>
        <begin position="24"/>
        <end position="42"/>
    </location>
</feature>
<sequence length="68" mass="7107">MPARISPSTAEAGGHAGTGIRLRWWTLALPVLAFVALMGLLADPAQAGEAGEVSIVGILVEYLRHLLT</sequence>
<evidence type="ECO:0000313" key="3">
    <source>
        <dbReference type="Proteomes" id="UP001291653"/>
    </source>
</evidence>
<proteinExistence type="predicted"/>
<dbReference type="Proteomes" id="UP001291653">
    <property type="component" value="Unassembled WGS sequence"/>
</dbReference>
<dbReference type="RefSeq" id="WP_323450678.1">
    <property type="nucleotide sequence ID" value="NZ_BSBI01000015.1"/>
</dbReference>
<evidence type="ECO:0000313" key="2">
    <source>
        <dbReference type="EMBL" id="GLF98717.1"/>
    </source>
</evidence>
<comment type="caution">
    <text evidence="2">The sequence shown here is derived from an EMBL/GenBank/DDBJ whole genome shotgun (WGS) entry which is preliminary data.</text>
</comment>
<organism evidence="2 3">
    <name type="scientific">Streptomyces yaizuensis</name>
    <dbReference type="NCBI Taxonomy" id="2989713"/>
    <lineage>
        <taxon>Bacteria</taxon>
        <taxon>Bacillati</taxon>
        <taxon>Actinomycetota</taxon>
        <taxon>Actinomycetes</taxon>
        <taxon>Kitasatosporales</taxon>
        <taxon>Streptomycetaceae</taxon>
        <taxon>Streptomyces</taxon>
    </lineage>
</organism>
<gene>
    <name evidence="2" type="ORF">SYYSPA8_30490</name>
</gene>
<keyword evidence="1" id="KW-0812">Transmembrane</keyword>
<keyword evidence="1" id="KW-0472">Membrane</keyword>
<protein>
    <submittedName>
        <fullName evidence="2">Uncharacterized protein</fullName>
    </submittedName>
</protein>
<keyword evidence="3" id="KW-1185">Reference proteome</keyword>
<reference evidence="2 3" key="1">
    <citation type="submission" date="2022-10" db="EMBL/GenBank/DDBJ databases">
        <title>Draft genome sequence of Streptomyces sp. YSPA8.</title>
        <authorList>
            <person name="Moriuchi R."/>
            <person name="Dohra H."/>
            <person name="Yamamura H."/>
            <person name="Kodani S."/>
        </authorList>
    </citation>
    <scope>NUCLEOTIDE SEQUENCE [LARGE SCALE GENOMIC DNA]</scope>
    <source>
        <strain evidence="2 3">YSPA8</strain>
    </source>
</reference>
<name>A0ABQ5P805_9ACTN</name>
<accession>A0ABQ5P805</accession>
<evidence type="ECO:0000256" key="1">
    <source>
        <dbReference type="SAM" id="Phobius"/>
    </source>
</evidence>
<dbReference type="EMBL" id="BSBI01000015">
    <property type="protein sequence ID" value="GLF98717.1"/>
    <property type="molecule type" value="Genomic_DNA"/>
</dbReference>
<keyword evidence="1" id="KW-1133">Transmembrane helix</keyword>